<dbReference type="SUPFAM" id="SSF53300">
    <property type="entry name" value="vWA-like"/>
    <property type="match status" value="1"/>
</dbReference>
<name>A0A848KNU6_9ACTN</name>
<dbReference type="RefSeq" id="WP_170192861.1">
    <property type="nucleotide sequence ID" value="NZ_JABBNB010000003.1"/>
</dbReference>
<sequence>MTNPDISLVAALLDRSGSMQTIVDDTRGGFDAYIAKVRADREPQEKVFVSLAQFDHEYDDVYLNRPVDDVAPLTLQPRGMTALLDALGRFITSVGASLAALPEHDRPGDVTVLVMTDGMENASVEWQIDAVRALIKQQTDTYNWEFVFLGANIDAVAVGTNLGFSADRSMTYAPSSVGVASSYGAVADLKARKRAAYRAAPAGAPPAPVAGFSDDDRSRARGE</sequence>
<evidence type="ECO:0000313" key="2">
    <source>
        <dbReference type="EMBL" id="NMO00356.1"/>
    </source>
</evidence>
<gene>
    <name evidence="2" type="ORF">HH308_03905</name>
</gene>
<feature type="compositionally biased region" description="Basic and acidic residues" evidence="1">
    <location>
        <begin position="214"/>
        <end position="223"/>
    </location>
</feature>
<feature type="region of interest" description="Disordered" evidence="1">
    <location>
        <begin position="198"/>
        <end position="223"/>
    </location>
</feature>
<keyword evidence="3" id="KW-1185">Reference proteome</keyword>
<dbReference type="Gene3D" id="3.40.50.410">
    <property type="entry name" value="von Willebrand factor, type A domain"/>
    <property type="match status" value="1"/>
</dbReference>
<dbReference type="Proteomes" id="UP000550729">
    <property type="component" value="Unassembled WGS sequence"/>
</dbReference>
<accession>A0A848KNU6</accession>
<proteinExistence type="predicted"/>
<protein>
    <submittedName>
        <fullName evidence="2">VWA domain-containing protein</fullName>
    </submittedName>
</protein>
<reference evidence="2 3" key="1">
    <citation type="submission" date="2020-04" db="EMBL/GenBank/DDBJ databases">
        <title>Gordonia sp. nov. TBRC 11910.</title>
        <authorList>
            <person name="Suriyachadkun C."/>
        </authorList>
    </citation>
    <scope>NUCLEOTIDE SEQUENCE [LARGE SCALE GENOMIC DNA]</scope>
    <source>
        <strain evidence="2 3">TBRC 11910</strain>
    </source>
</reference>
<dbReference type="AlphaFoldDB" id="A0A848KNU6"/>
<comment type="caution">
    <text evidence="2">The sequence shown here is derived from an EMBL/GenBank/DDBJ whole genome shotgun (WGS) entry which is preliminary data.</text>
</comment>
<dbReference type="InterPro" id="IPR036465">
    <property type="entry name" value="vWFA_dom_sf"/>
</dbReference>
<evidence type="ECO:0000313" key="3">
    <source>
        <dbReference type="Proteomes" id="UP000550729"/>
    </source>
</evidence>
<dbReference type="EMBL" id="JABBNB010000003">
    <property type="protein sequence ID" value="NMO00356.1"/>
    <property type="molecule type" value="Genomic_DNA"/>
</dbReference>
<organism evidence="2 3">
    <name type="scientific">Gordonia asplenii</name>
    <dbReference type="NCBI Taxonomy" id="2725283"/>
    <lineage>
        <taxon>Bacteria</taxon>
        <taxon>Bacillati</taxon>
        <taxon>Actinomycetota</taxon>
        <taxon>Actinomycetes</taxon>
        <taxon>Mycobacteriales</taxon>
        <taxon>Gordoniaceae</taxon>
        <taxon>Gordonia</taxon>
    </lineage>
</organism>
<evidence type="ECO:0000256" key="1">
    <source>
        <dbReference type="SAM" id="MobiDB-lite"/>
    </source>
</evidence>